<sequence>MIFVSSLFIGISIIVFFPSTGVSGFIRRLLWRIKGNLGIIFLVDIILLRIDLDKNKIIEQTRQIQMMNKNKTIQNGFNFDPSERTSQNVNMNMEYTNRLLTNKKNVSGLYKSLPLDNEIRDDVLPYLNHNSIEGCDISKSHNYNGSGSLGRYPYSNNTLARFSRNSKVSDNMNTSNLFGYYSVSLTNFEDNNNSLLRKPHNNHGFETISLNGPSYSSLSHLNPNSINLENIASSSISSNYGSLSRTQSVKAPSISNGSLKRKHPGDIIMENPNLE</sequence>
<feature type="compositionally biased region" description="Polar residues" evidence="1">
    <location>
        <begin position="247"/>
        <end position="258"/>
    </location>
</feature>
<keyword evidence="2" id="KW-0812">Transmembrane</keyword>
<evidence type="ECO:0000313" key="4">
    <source>
        <dbReference type="Proteomes" id="UP000193719"/>
    </source>
</evidence>
<name>A0A1Y1V989_9FUNG</name>
<organism evidence="3 4">
    <name type="scientific">Piromyces finnis</name>
    <dbReference type="NCBI Taxonomy" id="1754191"/>
    <lineage>
        <taxon>Eukaryota</taxon>
        <taxon>Fungi</taxon>
        <taxon>Fungi incertae sedis</taxon>
        <taxon>Chytridiomycota</taxon>
        <taxon>Chytridiomycota incertae sedis</taxon>
        <taxon>Neocallimastigomycetes</taxon>
        <taxon>Neocallimastigales</taxon>
        <taxon>Neocallimastigaceae</taxon>
        <taxon>Piromyces</taxon>
    </lineage>
</organism>
<evidence type="ECO:0000313" key="3">
    <source>
        <dbReference type="EMBL" id="ORX50301.1"/>
    </source>
</evidence>
<dbReference type="OrthoDB" id="10643905at2759"/>
<dbReference type="Proteomes" id="UP000193719">
    <property type="component" value="Unassembled WGS sequence"/>
</dbReference>
<evidence type="ECO:0000256" key="1">
    <source>
        <dbReference type="SAM" id="MobiDB-lite"/>
    </source>
</evidence>
<feature type="region of interest" description="Disordered" evidence="1">
    <location>
        <begin position="247"/>
        <end position="275"/>
    </location>
</feature>
<comment type="caution">
    <text evidence="3">The sequence shown here is derived from an EMBL/GenBank/DDBJ whole genome shotgun (WGS) entry which is preliminary data.</text>
</comment>
<protein>
    <submittedName>
        <fullName evidence="3">Uncharacterized protein</fullName>
    </submittedName>
</protein>
<reference evidence="3 4" key="2">
    <citation type="submission" date="2016-08" db="EMBL/GenBank/DDBJ databases">
        <title>Pervasive Adenine N6-methylation of Active Genes in Fungi.</title>
        <authorList>
            <consortium name="DOE Joint Genome Institute"/>
            <person name="Mondo S.J."/>
            <person name="Dannebaum R.O."/>
            <person name="Kuo R.C."/>
            <person name="Labutti K."/>
            <person name="Haridas S."/>
            <person name="Kuo A."/>
            <person name="Salamov A."/>
            <person name="Ahrendt S.R."/>
            <person name="Lipzen A."/>
            <person name="Sullivan W."/>
            <person name="Andreopoulos W.B."/>
            <person name="Clum A."/>
            <person name="Lindquist E."/>
            <person name="Daum C."/>
            <person name="Ramamoorthy G.K."/>
            <person name="Gryganskyi A."/>
            <person name="Culley D."/>
            <person name="Magnuson J.K."/>
            <person name="James T.Y."/>
            <person name="O'Malley M.A."/>
            <person name="Stajich J.E."/>
            <person name="Spatafora J.W."/>
            <person name="Visel A."/>
            <person name="Grigoriev I.V."/>
        </authorList>
    </citation>
    <scope>NUCLEOTIDE SEQUENCE [LARGE SCALE GENOMIC DNA]</scope>
    <source>
        <strain evidence="4">finn</strain>
    </source>
</reference>
<dbReference type="EMBL" id="MCFH01000021">
    <property type="protein sequence ID" value="ORX50301.1"/>
    <property type="molecule type" value="Genomic_DNA"/>
</dbReference>
<keyword evidence="2" id="KW-1133">Transmembrane helix</keyword>
<keyword evidence="4" id="KW-1185">Reference proteome</keyword>
<dbReference type="AlphaFoldDB" id="A0A1Y1V989"/>
<feature type="transmembrane region" description="Helical" evidence="2">
    <location>
        <begin position="6"/>
        <end position="26"/>
    </location>
</feature>
<accession>A0A1Y1V989</accession>
<keyword evidence="2" id="KW-0472">Membrane</keyword>
<proteinExistence type="predicted"/>
<gene>
    <name evidence="3" type="ORF">BCR36DRAFT_583434</name>
</gene>
<evidence type="ECO:0000256" key="2">
    <source>
        <dbReference type="SAM" id="Phobius"/>
    </source>
</evidence>
<reference evidence="3 4" key="1">
    <citation type="submission" date="2016-08" db="EMBL/GenBank/DDBJ databases">
        <title>Genomes of anaerobic fungi encode conserved fungal cellulosomes for biomass hydrolysis.</title>
        <authorList>
            <consortium name="DOE Joint Genome Institute"/>
            <person name="Haitjema C.H."/>
            <person name="Gilmore S.P."/>
            <person name="Henske J.K."/>
            <person name="Solomon K.V."/>
            <person name="De Groot R."/>
            <person name="Kuo A."/>
            <person name="Mondo S.J."/>
            <person name="Salamov A.A."/>
            <person name="Labutti K."/>
            <person name="Zhao Z."/>
            <person name="Chiniquy J."/>
            <person name="Barry K."/>
            <person name="Brewer H.M."/>
            <person name="Purvine S.O."/>
            <person name="Wright A.T."/>
            <person name="Boxma B."/>
            <person name="Van Alen T."/>
            <person name="Hackstein J.H."/>
            <person name="Baker S.E."/>
            <person name="Grigoriev I.V."/>
            <person name="O'Malley M.A."/>
        </authorList>
    </citation>
    <scope>NUCLEOTIDE SEQUENCE [LARGE SCALE GENOMIC DNA]</scope>
    <source>
        <strain evidence="4">finn</strain>
    </source>
</reference>